<dbReference type="EMBL" id="JBAMIC010000004">
    <property type="protein sequence ID" value="KAK7108288.1"/>
    <property type="molecule type" value="Genomic_DNA"/>
</dbReference>
<proteinExistence type="predicted"/>
<evidence type="ECO:0000313" key="2">
    <source>
        <dbReference type="EMBL" id="KAK7108288.1"/>
    </source>
</evidence>
<evidence type="ECO:0008006" key="4">
    <source>
        <dbReference type="Google" id="ProtNLM"/>
    </source>
</evidence>
<dbReference type="Proteomes" id="UP001374579">
    <property type="component" value="Unassembled WGS sequence"/>
</dbReference>
<feature type="signal peptide" evidence="1">
    <location>
        <begin position="1"/>
        <end position="30"/>
    </location>
</feature>
<evidence type="ECO:0000256" key="1">
    <source>
        <dbReference type="SAM" id="SignalP"/>
    </source>
</evidence>
<protein>
    <recommendedName>
        <fullName evidence="4">Transmembrane protein family 132 middle domain-containing protein</fullName>
    </recommendedName>
</protein>
<name>A0AAN9GGP8_9CAEN</name>
<feature type="chain" id="PRO_5043022941" description="Transmembrane protein family 132 middle domain-containing protein" evidence="1">
    <location>
        <begin position="31"/>
        <end position="668"/>
    </location>
</feature>
<dbReference type="AlphaFoldDB" id="A0AAN9GGP8"/>
<keyword evidence="3" id="KW-1185">Reference proteome</keyword>
<gene>
    <name evidence="2" type="ORF">V1264_016046</name>
</gene>
<reference evidence="2 3" key="1">
    <citation type="submission" date="2024-02" db="EMBL/GenBank/DDBJ databases">
        <title>Chromosome-scale genome assembly of the rough periwinkle Littorina saxatilis.</title>
        <authorList>
            <person name="De Jode A."/>
            <person name="Faria R."/>
            <person name="Formenti G."/>
            <person name="Sims Y."/>
            <person name="Smith T.P."/>
            <person name="Tracey A."/>
            <person name="Wood J.M.D."/>
            <person name="Zagrodzka Z.B."/>
            <person name="Johannesson K."/>
            <person name="Butlin R.K."/>
            <person name="Leder E.H."/>
        </authorList>
    </citation>
    <scope>NUCLEOTIDE SEQUENCE [LARGE SCALE GENOMIC DNA]</scope>
    <source>
        <strain evidence="2">Snail1</strain>
        <tissue evidence="2">Muscle</tissue>
    </source>
</reference>
<keyword evidence="1" id="KW-0732">Signal</keyword>
<accession>A0AAN9GGP8</accession>
<evidence type="ECO:0000313" key="3">
    <source>
        <dbReference type="Proteomes" id="UP001374579"/>
    </source>
</evidence>
<organism evidence="2 3">
    <name type="scientific">Littorina saxatilis</name>
    <dbReference type="NCBI Taxonomy" id="31220"/>
    <lineage>
        <taxon>Eukaryota</taxon>
        <taxon>Metazoa</taxon>
        <taxon>Spiralia</taxon>
        <taxon>Lophotrochozoa</taxon>
        <taxon>Mollusca</taxon>
        <taxon>Gastropoda</taxon>
        <taxon>Caenogastropoda</taxon>
        <taxon>Littorinimorpha</taxon>
        <taxon>Littorinoidea</taxon>
        <taxon>Littorinidae</taxon>
        <taxon>Littorina</taxon>
    </lineage>
</organism>
<comment type="caution">
    <text evidence="2">The sequence shown here is derived from an EMBL/GenBank/DDBJ whole genome shotgun (WGS) entry which is preliminary data.</text>
</comment>
<sequence>MFLTLTDRLAFRGLSLALVMVSVLVPESASQGTELYLEAVNSGGHHMIVTRSTARNGVAVSLRPGAPLKLAFCVREKTIIQVREVLYSNDGQSEMVVVAVDSTPLGTFLTPTQSDWGRLWNVFIPSPPMPRTLALYPGWHSLRVVTLLPSDGVELDSVRVWFSDAGLTKEMVECRLQCTPVPSLPAVSTPLWLQGTAGQESYPSQCAEEDNVKVPIYRAGISEYTVTASMPRYSKSASANRREPNTTHCAFLSHVLWTFDRLPRRPASRAPLLSLSVPGASLIVSSNSTPVFRVEFLLQGRSKGHVDADIGSILTVRMVKSSAQIWIRCTYKGRLGRLRSLPKAAVNPGQIEHKLRFPDFTWRENDANLLLLEFYSSLDVHITQLTLERRPMKGETVHTVHWSPSLVVEAVEVDFWWRRPETMQLTNGESHETWAKVDFFRISLSVPWNGGFAQVLVMYQDGNVRLAPRPPPGVDWIPFGSSIIVGHSDPINDLRPSAPIAAVTFHPATLRLNVKYRNGGSAVLVLSTTQTLTQLKVSDIHTGNVDGSLPFATLRSMYITDSNSDCDSLLVDGKSYRPIMDRWRSVQGSSFFFFRRCESQHLTLSPDIRIDVIKTSQNQMTSGQRWWHLFSPGNRQTVRHSSLANNPYRIVSPTSNQGAGVRSTKLSN</sequence>